<feature type="region of interest" description="Disordered" evidence="7">
    <location>
        <begin position="221"/>
        <end position="241"/>
    </location>
</feature>
<dbReference type="Gene3D" id="2.60.120.260">
    <property type="entry name" value="Galactose-binding domain-like"/>
    <property type="match status" value="1"/>
</dbReference>
<dbReference type="PANTHER" id="PTHR24269">
    <property type="entry name" value="KREMEN PROTEIN"/>
    <property type="match status" value="1"/>
</dbReference>
<evidence type="ECO:0000256" key="6">
    <source>
        <dbReference type="ARBA" id="ARBA00023180"/>
    </source>
</evidence>
<feature type="non-terminal residue" evidence="9">
    <location>
        <position position="1"/>
    </location>
</feature>
<evidence type="ECO:0000256" key="4">
    <source>
        <dbReference type="ARBA" id="ARBA00022989"/>
    </source>
</evidence>
<dbReference type="EMBL" id="JAUKTV010000001">
    <property type="protein sequence ID" value="KAK0747330.1"/>
    <property type="molecule type" value="Genomic_DNA"/>
</dbReference>
<protein>
    <submittedName>
        <fullName evidence="9">WSC domain-containing protein</fullName>
    </submittedName>
</protein>
<dbReference type="InterPro" id="IPR008979">
    <property type="entry name" value="Galactose-bd-like_sf"/>
</dbReference>
<dbReference type="InterPro" id="IPR002889">
    <property type="entry name" value="WSC_carb-bd"/>
</dbReference>
<evidence type="ECO:0000256" key="3">
    <source>
        <dbReference type="ARBA" id="ARBA00022729"/>
    </source>
</evidence>
<feature type="compositionally biased region" description="Low complexity" evidence="7">
    <location>
        <begin position="221"/>
        <end position="237"/>
    </location>
</feature>
<dbReference type="Proteomes" id="UP001172159">
    <property type="component" value="Unassembled WGS sequence"/>
</dbReference>
<comment type="caution">
    <text evidence="9">The sequence shown here is derived from an EMBL/GenBank/DDBJ whole genome shotgun (WGS) entry which is preliminary data.</text>
</comment>
<accession>A0AA40K639</accession>
<keyword evidence="6" id="KW-0325">Glycoprotein</keyword>
<keyword evidence="2" id="KW-0812">Transmembrane</keyword>
<evidence type="ECO:0000259" key="8">
    <source>
        <dbReference type="PROSITE" id="PS51212"/>
    </source>
</evidence>
<dbReference type="PROSITE" id="PS51212">
    <property type="entry name" value="WSC"/>
    <property type="match status" value="2"/>
</dbReference>
<reference evidence="9" key="1">
    <citation type="submission" date="2023-06" db="EMBL/GenBank/DDBJ databases">
        <title>Genome-scale phylogeny and comparative genomics of the fungal order Sordariales.</title>
        <authorList>
            <consortium name="Lawrence Berkeley National Laboratory"/>
            <person name="Hensen N."/>
            <person name="Bonometti L."/>
            <person name="Westerberg I."/>
            <person name="Brannstrom I.O."/>
            <person name="Guillou S."/>
            <person name="Cros-Aarteil S."/>
            <person name="Calhoun S."/>
            <person name="Haridas S."/>
            <person name="Kuo A."/>
            <person name="Mondo S."/>
            <person name="Pangilinan J."/>
            <person name="Riley R."/>
            <person name="Labutti K."/>
            <person name="Andreopoulos B."/>
            <person name="Lipzen A."/>
            <person name="Chen C."/>
            <person name="Yanf M."/>
            <person name="Daum C."/>
            <person name="Ng V."/>
            <person name="Clum A."/>
            <person name="Steindorff A."/>
            <person name="Ohm R."/>
            <person name="Martin F."/>
            <person name="Silar P."/>
            <person name="Natvig D."/>
            <person name="Lalanne C."/>
            <person name="Gautier V."/>
            <person name="Ament-Velasquez S.L."/>
            <person name="Kruys A."/>
            <person name="Hutchinson M.I."/>
            <person name="Powell A.J."/>
            <person name="Barry K."/>
            <person name="Miller A.N."/>
            <person name="Grigoriev I.V."/>
            <person name="Debuchy R."/>
            <person name="Gladieux P."/>
            <person name="Thoren M.H."/>
            <person name="Johannesson H."/>
        </authorList>
    </citation>
    <scope>NUCLEOTIDE SEQUENCE</scope>
    <source>
        <strain evidence="9">CBS 540.89</strain>
    </source>
</reference>
<dbReference type="Pfam" id="PF01822">
    <property type="entry name" value="WSC"/>
    <property type="match status" value="2"/>
</dbReference>
<keyword evidence="4" id="KW-1133">Transmembrane helix</keyword>
<evidence type="ECO:0000256" key="2">
    <source>
        <dbReference type="ARBA" id="ARBA00022692"/>
    </source>
</evidence>
<name>A0AA40K639_9PEZI</name>
<keyword evidence="10" id="KW-1185">Reference proteome</keyword>
<feature type="domain" description="WSC" evidence="8">
    <location>
        <begin position="1"/>
        <end position="91"/>
    </location>
</feature>
<evidence type="ECO:0000313" key="9">
    <source>
        <dbReference type="EMBL" id="KAK0747330.1"/>
    </source>
</evidence>
<dbReference type="InterPro" id="IPR051836">
    <property type="entry name" value="Kremen_rcpt"/>
</dbReference>
<keyword evidence="3" id="KW-0732">Signal</keyword>
<dbReference type="SMART" id="SM00321">
    <property type="entry name" value="WSC"/>
    <property type="match status" value="2"/>
</dbReference>
<proteinExistence type="predicted"/>
<comment type="subcellular location">
    <subcellularLocation>
        <location evidence="1">Membrane</location>
        <topology evidence="1">Single-pass membrane protein</topology>
    </subcellularLocation>
</comment>
<evidence type="ECO:0000256" key="7">
    <source>
        <dbReference type="SAM" id="MobiDB-lite"/>
    </source>
</evidence>
<organism evidence="9 10">
    <name type="scientific">Apiosordaria backusii</name>
    <dbReference type="NCBI Taxonomy" id="314023"/>
    <lineage>
        <taxon>Eukaryota</taxon>
        <taxon>Fungi</taxon>
        <taxon>Dikarya</taxon>
        <taxon>Ascomycota</taxon>
        <taxon>Pezizomycotina</taxon>
        <taxon>Sordariomycetes</taxon>
        <taxon>Sordariomycetidae</taxon>
        <taxon>Sordariales</taxon>
        <taxon>Lasiosphaeriaceae</taxon>
        <taxon>Apiosordaria</taxon>
    </lineage>
</organism>
<feature type="non-terminal residue" evidence="9">
    <location>
        <position position="385"/>
    </location>
</feature>
<keyword evidence="5" id="KW-0472">Membrane</keyword>
<feature type="domain" description="WSC" evidence="8">
    <location>
        <begin position="104"/>
        <end position="193"/>
    </location>
</feature>
<evidence type="ECO:0000313" key="10">
    <source>
        <dbReference type="Proteomes" id="UP001172159"/>
    </source>
</evidence>
<dbReference type="AlphaFoldDB" id="A0AA40K639"/>
<evidence type="ECO:0000256" key="5">
    <source>
        <dbReference type="ARBA" id="ARBA00023136"/>
    </source>
</evidence>
<dbReference type="SUPFAM" id="SSF49785">
    <property type="entry name" value="Galactose-binding domain-like"/>
    <property type="match status" value="1"/>
</dbReference>
<dbReference type="PANTHER" id="PTHR24269:SF16">
    <property type="entry name" value="PROTEIN SLG1"/>
    <property type="match status" value="1"/>
</dbReference>
<dbReference type="GO" id="GO:0005886">
    <property type="term" value="C:plasma membrane"/>
    <property type="evidence" value="ECO:0007669"/>
    <property type="project" value="TreeGrafter"/>
</dbReference>
<gene>
    <name evidence="9" type="ORF">B0T21DRAFT_259827</name>
</gene>
<sequence>YKYQGCYTDNRDDRTLTGKIHYDDSMTLKKCATACSNYQWFGVTFGSQCFCGTSLADATEKRPEEECGMKCAGSKCQKCGDADRINVYWTGKDTVAVEPPLVGDFKYQSCWTDDKDDRSLTGGKHQRPDLTVEACAEICKDFRYFGLESSSECLCGNELGGEAAPEGQCSQLCPGNPEQWCGGSERMNVYTNTVLSSSTTTAEVPISTSTAESTTVTLPVEEETTTTVEPQPTSTVTLPDDGGFENGALWTPSAASGNAISVEVSRERVRSGNFALKAVFDNSTGSSKNYVKTVSLLPGRTYEASWWWWSEKVGTHTVSRMMFNGGGTSFVKDAGTQSGPAGQWVKATHQFTAGATVGSVTFSVYGNKAADSNTFYVDDISIVTI</sequence>
<evidence type="ECO:0000256" key="1">
    <source>
        <dbReference type="ARBA" id="ARBA00004167"/>
    </source>
</evidence>